<evidence type="ECO:0000259" key="2">
    <source>
        <dbReference type="Pfam" id="PF01693"/>
    </source>
</evidence>
<dbReference type="InterPro" id="IPR011320">
    <property type="entry name" value="RNase_H1_N"/>
</dbReference>
<reference evidence="3 4" key="1">
    <citation type="submission" date="2024-02" db="EMBL/GenBank/DDBJ databases">
        <title>A draft genome for the cacao thread blight pathogen Marasmius crinis-equi.</title>
        <authorList>
            <person name="Cohen S.P."/>
            <person name="Baruah I.K."/>
            <person name="Amoako-Attah I."/>
            <person name="Bukari Y."/>
            <person name="Meinhardt L.W."/>
            <person name="Bailey B.A."/>
        </authorList>
    </citation>
    <scope>NUCLEOTIDE SEQUENCE [LARGE SCALE GENOMIC DNA]</scope>
    <source>
        <strain evidence="3 4">GH-76</strain>
    </source>
</reference>
<organism evidence="3 4">
    <name type="scientific">Marasmius crinis-equi</name>
    <dbReference type="NCBI Taxonomy" id="585013"/>
    <lineage>
        <taxon>Eukaryota</taxon>
        <taxon>Fungi</taxon>
        <taxon>Dikarya</taxon>
        <taxon>Basidiomycota</taxon>
        <taxon>Agaricomycotina</taxon>
        <taxon>Agaricomycetes</taxon>
        <taxon>Agaricomycetidae</taxon>
        <taxon>Agaricales</taxon>
        <taxon>Marasmiineae</taxon>
        <taxon>Marasmiaceae</taxon>
        <taxon>Marasmius</taxon>
    </lineage>
</organism>
<gene>
    <name evidence="3" type="ORF">V5O48_015910</name>
</gene>
<keyword evidence="4" id="KW-1185">Reference proteome</keyword>
<feature type="compositionally biased region" description="Low complexity" evidence="1">
    <location>
        <begin position="31"/>
        <end position="56"/>
    </location>
</feature>
<evidence type="ECO:0000313" key="3">
    <source>
        <dbReference type="EMBL" id="KAL0566104.1"/>
    </source>
</evidence>
<comment type="caution">
    <text evidence="3">The sequence shown here is derived from an EMBL/GenBank/DDBJ whole genome shotgun (WGS) entry which is preliminary data.</text>
</comment>
<feature type="region of interest" description="Disordered" evidence="1">
    <location>
        <begin position="1"/>
        <end position="67"/>
    </location>
</feature>
<accession>A0ABR3ETJ2</accession>
<dbReference type="InterPro" id="IPR037056">
    <property type="entry name" value="RNase_H1_N_sf"/>
</dbReference>
<feature type="compositionally biased region" description="Polar residues" evidence="1">
    <location>
        <begin position="18"/>
        <end position="30"/>
    </location>
</feature>
<dbReference type="InterPro" id="IPR009027">
    <property type="entry name" value="Ribosomal_bL9/RNase_H1_N"/>
</dbReference>
<name>A0ABR3ETJ2_9AGAR</name>
<protein>
    <recommendedName>
        <fullName evidence="2">Ribonuclease H1 N-terminal domain-containing protein</fullName>
    </recommendedName>
</protein>
<evidence type="ECO:0000256" key="1">
    <source>
        <dbReference type="SAM" id="MobiDB-lite"/>
    </source>
</evidence>
<dbReference type="Gene3D" id="3.40.970.10">
    <property type="entry name" value="Ribonuclease H1, N-terminal domain"/>
    <property type="match status" value="1"/>
</dbReference>
<evidence type="ECO:0000313" key="4">
    <source>
        <dbReference type="Proteomes" id="UP001465976"/>
    </source>
</evidence>
<dbReference type="EMBL" id="JBAHYK010002008">
    <property type="protein sequence ID" value="KAL0566104.1"/>
    <property type="molecule type" value="Genomic_DNA"/>
</dbReference>
<dbReference type="Proteomes" id="UP001465976">
    <property type="component" value="Unassembled WGS sequence"/>
</dbReference>
<feature type="non-terminal residue" evidence="3">
    <location>
        <position position="1"/>
    </location>
</feature>
<dbReference type="Pfam" id="PF01693">
    <property type="entry name" value="Cauli_VI"/>
    <property type="match status" value="1"/>
</dbReference>
<dbReference type="SUPFAM" id="SSF55658">
    <property type="entry name" value="L9 N-domain-like"/>
    <property type="match status" value="1"/>
</dbReference>
<sequence length="187" mass="20997">ILTVVLSSDSESDRENIETPTPSRVHSPTRSSLAHSSQSDFSSSISSPSSLTPSTSVPNHKNEDVPMAPWYNDREIRAWYEARYPGKVPHPFTLRGFAISHATYYVVTAGTSVGIFTDWNHAGEFVTGIKGNKHESHTRFYRAWLAYHYQWKRKKVRVLGKFQDTAPLDTQIQDSGLNLAMDNLTVG</sequence>
<feature type="domain" description="Ribonuclease H1 N-terminal" evidence="2">
    <location>
        <begin position="104"/>
        <end position="138"/>
    </location>
</feature>
<proteinExistence type="predicted"/>